<sequence length="5071" mass="568262">MAKHIMQEGSVVVYGNRSLWRALAFEHGEYIPALLMTPLLTLSLEATHGYISNYEHRVRGVGAEKLAYHAAGAAVTMAVAMPSPHEARLVAPTSLEPEKEPRRSPLVRLRIPSGPVDEGQLLRAAKEREKREEAATAEVIEECLFGPREVQAQSNDAASSEIRADEPALEAEYQKYAYLFQEEVGADLDPLDVETVRVRTDAYLQAGTEIEKLTTEIVKCFLSLSSIAWTPTARGQETHERILSNPEDEEDSPSGWENPQKDLADLKQFVADLPQQVTKPLMQTTRHIHTQINMLADFSFFIDHEVVERAFSSFAWPLQIQIDVGDSERSLDSQKQKFMEKLDREKTEYERDMARYQEDLEWVKSLNDYSLAMKCAHRIYSLRENLDRAKERVQSFLDRERLFGMDVSDYSVVENTSEAFEPYYKLWTSAIDFKHSEEEWLTGMVQRLVAEEIESVVEDQYKESYKTIKQFEGIENPLAVAKDLREEISNFRANMPVIRALCQEAFEPRHFADLFEELRLDMDMEETWGKKGGRGQSLLKTKDGITLQQMLEVGILEHIDILERISVKACASLRNGGQNPERGGTAVDAGSGTGAEGAWLEDRFGTDEEGAVLDDHIVKTMGIRGSPFVEPIEKEVKDWLAKLTLIQDLLEQWIVMQRSWLYLEPIFSSDDIKKQLVKETKGFEQVDMLRRSTMETVAENPNVLDVSEIENLLTSFVDANKKLDVIQKGLNQYLESKRLDFPRFFFLSNDELLMILSQTKDPTAVQPHMGKCFEGISRVRFNKTNEIIEAMASVEGEVVELDLPVNVVEGEKKGNVEKWLMEVQGSMIDSLTKVTASSLLAYAKNERSDLGGPSAVEGAGLAALTAAERLRSAGLRCTLLEGASAPGGRLRGRDFCGRWVEEGANWVQGLGQNPIWRRVQERGLQGRLEEDDAEVEGRMQLRGLGAAGPEDLTKEALKRFKAFEEAMDRVEEGDSDGEDLDLAHALAEGGWTPKDAMDLAVEYVEVDFEYGESSKTISVKHNVHGEYTWEDFSPDSFFVDDPKGLSSICSVPTGVECRCNSVVEEVIQQPDRVQVKCRDGFHLSSRVVLCTVSLGVLNAGDLRFDPPLPAPMRHALNSMTMCNYTKTFVKLESALWVHDEHYIVRVGKPCGRHAVWQPLAPDMAIVTNTGDEGRRVEQLTEEDLKQELATALSEMYQSFPKIIQAEATRWSSDPLFRGSYSFLPTGSMPEGWEVINQRHGRLFFAGEAFHPRWSGYMQGDKRGHQQRKRLVVICIDNIFWTQEVAAAIEQRPCFSFSLFPRDQLAGLVNLVRGELPKLGRQTLGALVTIDVHNRDVVQNLKEAKISSSKEFDWIAQLRYYWRQKGSITLKDTGKASTVDKCEVSIINATLYYGFEYLGNSDRLVITPLTDRCYRTLMGAFHLYYGGGPEGPAGTGKTESTKDLAKAVAVQCVVFNCSDGLDYLAMGKFFKGIASSGAWCCFDEFNRINLEVLSVVSQQVQTIQFAIRDKKDIFYFEDTQIRLIPSCAVNITMNPGYAGRSELPDNLKALFRPCAMMVPDYALIGEIVLYSNGFEDAKNLARKAVGSLRLSSEQLSSQEHYDFGMRALKSILVRAGALRRQYGSSRAEQELALSALNDVNLPKFTRNDIPLFLGITGDLFPEVELPPSDYGVLIDELEGSARSLVLQPQQGFIKKCIQLWETIMVRHGLMLVGQTVSGKTEVENVLAAALAAVADGENYLPVQIHKINPKSIKQGQLYGENDEGTQEWTDGILALTVRFASSAELTKRQWILLDGPVDAVWVENLNTVLDDNKKLCLNSGEIIKLTPVTTMMFEVEDLSAASPATVSRCGMVFLEQLDIGWHVLMLTWCERLPDRLKDQSAMLQEVMEFSVDCCWEMVSRKVNKPVPVSLNWLVLNLLHLYWALIQAEIPLDPSTKDLPTKEKESRLEALYWLSLPATFATAPSPSPSPPPNGSARRGQWPGLVWSFGCVTDSDGRMVLDPFFRWELWSKKIGSFEIPKDAEANGKAEEESMLGWAAMTLCKFLALQECILAPDHDQGPTGTGKTIVVQQQLLKGLDREKYSTFAFAFSAQSSANQTQDVIDGKLDKRKKGCYGPPFGKRCLVFVDDLNMPAKEKWGAQPPIELLRQWMDTSGWYERKTCEFRQLVDLNFIAAMTPSAGRPQITARYQRHYNYFYLLPFQGESLQRIFQTIMQWFLGKFPSQVSGLSGTVVRATVDVYNTISANMLPTPAKSHYTFNLRDLAKVNQGICLCSKESLPTGDDFIKCWEPIIFVDFADSKALYYQQVTNLEQLDDVLKNRLMDYNSMAKRSMELVLFTSAAQHICRIVRVLKTPLGNALLVGVGGSGRKSLATLGTFVAEFQTQTAQLVTAWATGGTVGTGAFEAFREMYDHFSIEITKKYSVDDWHEDIKRLLMSVGGGTQEAPVQVQRMDPNCKDPEVEVEHDPLTGGHYRVSCPSTERAWIGLRGRPGVVSGQYCFEVKVTEGLLRVGWATGSSATKALGTDAESFGFGGTGKKSHRNKFADYGASFEAGDVVTCCVDRQRREISFGINGMWHGKAFDIPKAWDGFALFPALCAREAFKATGYFGCPEHPKVPHGCDFWPLGAAFPEDVEESLAGPPQPELNTLEEAPERRGARAGRFAKMARVDQDLKVLSRHEPIDLRSDGPLKGRCRALERGYLRDAAKLQDPEQIRPLPVLREALQHALSAKRAWSWEAEMLRAIRQDITVQHLDADFMEEVCEISCLRALANGDWPVFASCATTLKNRPCAEELSWLLLLGSSPLTRSLALKQRGAFPESAVASAKGRLATPVARFVKSVLSDINAGMWWRVLQRKPPTVTSEQAFELVIRPMASAQVLCAGSKAFMKVKQETLVRMGARLPDGVQVVDGLVDGKQALPLALDQLRSAQRGASRAGAVLQLAGLAGRRVGVSDVIRARRRTGAVKLVFNHNDRLGQQAQWGASDAFTLEVEEFERTCDKRLEYVHDRDGLDDTRSGLFSGKNLHLILALSPIGEAFRRRVRMFPAIVNCCTIDWFMEWPQEALRSVATHFLQKVDLSEDVFSGVVEICVQMQESVFGLTDRFRREVQRHYYVTPTSYLELINSFKDVLASKRDEVSSAKRRYDDGLEKVISTEEQVKTMSIQLEELRPVLKQTSAETAELMTVIEHKQEEASATQAMVAKEEEAASQQATRDREFSDQTHEVRWDAEAARTMKEECQADLDKALPALNAALDALKSLKKSDPPEVKNMKSPPEGVITVSKALCWMFDVKPKKVTAEDGRTKIDDYWEPSKKSLWGDSKMLDRLLGYDKDHIPVEVIEKLKPLEEDPEFDPEVIRKASTAAMGICKWVRAMIVYDGVAKVVGPKKEALAGAEQELAKVMSILAEKKAELKDNVAQLLADFESARKKKDDLAVQASLPRVDDCSKRLVRAEKLISGLGGGAVWGCCSAMQHEGSNDLASAVRNAASEMSAYSSSRPSRSSSEACLSKRHKRRSRRQVQEEGFTLEQQQKAVQDAAFERYIESLRKDARKAVTEARVWQETVKGGMDEEQTERQHKRNLCQKNQAQLLSQIENNKARRAESRREFIEAASSHSFPLFTETFISLPEVEEYERKRKEHWRKELDNQMATNQILHNLELKKHHDMAIASYKENVERTTKARRDERDRLAYQGRELVASWERDIRLKDLKRAMEVGKDVVKEIDSPSLNVLIGSGIIAYLGTFTGRYRVDTVRSWVQLMKDNQLPSAQEFSLRSVLGDEVQIRQWVIDKLPNDQVSVENAIIIQRPVFAPRPMASSYVFAPSSLRSFDARVTTPPFRAWPRGAIAYGKPCLLENMMIRLGDSQCEYNKDFRFYITTKLPNPHYSPEVCVQVTLLNFMATPDGLQDQMLGILVAKEEPEVERKRQNLIVESAQSKAQLKEIEDRILQLLSESKGNILDDEELINTLATSKTASLRIEERVAEQEKTQAQVQETRATYVQSSAELSSPLGVGPGASALFFVVADLCNALALSTDGTTESYRVTETRRVERPVERPGCTVVVSNTKVEPMYQYSLEWFYTIYEAAIAAAEKFERNIQKRLSALQSKFLELLFERGTQGVMVEVIAEDEDSRRYTWKHPLPLQQKIMPLRRHWAEAHGVEEEAVLFLDHADASIDLQKTPAELGWKDTVQLCAVPASDDWAEGAQRPPKRPPRPAKRAKVEKTESQSPSEKASSSVRKSEDLEDAKPLADLGGNIPGDDEPVVFQADNPKRSGTTAYERYEKYKSAKTITEALEKGAARGDIINDFKPLSICEQIREVDSCNDVLKGLGFRKLISSRTAEERQNDKLMFSLLLAFKSMEVDDDINLEEKRLLLMALGGGTAHTPKPPAEWLTEKMWSRICVLDKLGKGPWHKFANNFKDNVDRWKQVFDSDNPLAEHWPGKEQMSSLQRALVLLAVRTDCTIAGLQEVIAANLGKSFLEPPGFNLEKAFQTAASPTKPLIFVLSSGADPMVEVIRLAQKLSMNEHYITVSLGQGQGPKASQAINDGAEQGLWVILQNCHLASSWMPTLEVMVEGLSLSPDKACCGAAKTAMPSPDFPISVLQNGMKMTIEPPKGLKSNLLRAFNSIDPDWFAEGCTKSTECKQTFRKMLFGLCFFHALIQERCTYGPLGWNIPYQFSEPDRQICMMQLRMFLEENETVPYSALRYTAAEANYGGRVTDVHDRRCINFLLSDFYCPEILKDDYKFSPSGVYYAPSYGTTLEPYLEYIRNLPINQMPEAFGLHANANLVAAISETLRLLGTAASLQPKTGGGGGGASQDEIITEAASKYLEDVKPPFDTEAANVNYPVDYNESMNTVLNQELLRFNRLIIKVRSTLTDVRKAVKGLVVMSPELEEVADGILTDKTPSARLRVAQVAVDGGGAPPPRRTTAFRSPISGFYFTQSFLTGQLQNYARKQKLPIDTLIWNFTVLKALVEHSKPATGCLAYGIFMDGARWDDTEGVIAESLPKVLFSAVPTVHLTPCEATKDPTDRKAVYPSPLYKTSGRKGTLTTTGHSTNFVMTLMLPITKMHTEKYWTKRGVACLLQLDD</sequence>
<evidence type="ECO:0000256" key="11">
    <source>
        <dbReference type="ARBA" id="ARBA00023273"/>
    </source>
</evidence>
<dbReference type="SMART" id="SM00449">
    <property type="entry name" value="SPRY"/>
    <property type="match status" value="1"/>
</dbReference>
<dbReference type="InterPro" id="IPR035706">
    <property type="entry name" value="AAA_9"/>
</dbReference>
<feature type="compositionally biased region" description="Low complexity" evidence="13">
    <location>
        <begin position="4210"/>
        <end position="4220"/>
    </location>
</feature>
<evidence type="ECO:0000256" key="8">
    <source>
        <dbReference type="ARBA" id="ARBA00023069"/>
    </source>
</evidence>
<dbReference type="InterPro" id="IPR004273">
    <property type="entry name" value="Dynein_heavy_D6_P-loop"/>
</dbReference>
<feature type="coiled-coil region" evidence="12">
    <location>
        <begin position="339"/>
        <end position="399"/>
    </location>
</feature>
<dbReference type="Gene3D" id="1.20.1270.280">
    <property type="match status" value="1"/>
</dbReference>
<dbReference type="InterPro" id="IPR041228">
    <property type="entry name" value="Dynein_C"/>
</dbReference>
<evidence type="ECO:0000256" key="4">
    <source>
        <dbReference type="ARBA" id="ARBA00022741"/>
    </source>
</evidence>
<dbReference type="InterPro" id="IPR043157">
    <property type="entry name" value="Dynein_AAA1S"/>
</dbReference>
<evidence type="ECO:0000256" key="6">
    <source>
        <dbReference type="ARBA" id="ARBA00023017"/>
    </source>
</evidence>
<dbReference type="Pfam" id="PF03028">
    <property type="entry name" value="Dynein_heavy"/>
    <property type="match status" value="1"/>
</dbReference>
<dbReference type="InterPro" id="IPR027417">
    <property type="entry name" value="P-loop_NTPase"/>
</dbReference>
<evidence type="ECO:0000313" key="16">
    <source>
        <dbReference type="Proteomes" id="UP001642464"/>
    </source>
</evidence>
<keyword evidence="3" id="KW-0493">Microtubule</keyword>
<keyword evidence="2" id="KW-0963">Cytoplasm</keyword>
<gene>
    <name evidence="15" type="ORF">SCF082_LOCUS15599</name>
</gene>
<evidence type="ECO:0000256" key="13">
    <source>
        <dbReference type="SAM" id="MobiDB-lite"/>
    </source>
</evidence>
<evidence type="ECO:0000259" key="14">
    <source>
        <dbReference type="PROSITE" id="PS50188"/>
    </source>
</evidence>
<dbReference type="PROSITE" id="PS50188">
    <property type="entry name" value="B302_SPRY"/>
    <property type="match status" value="1"/>
</dbReference>
<protein>
    <submittedName>
        <fullName evidence="15">Dynein axonemal heavy chain 7 (Axonemal beta dynein heavy chain 7) (Ciliary dynein heavy chain 7) (Dynein heavy chain-like protein 2) (HDHC2)</fullName>
    </submittedName>
</protein>
<feature type="compositionally biased region" description="Basic residues" evidence="13">
    <location>
        <begin position="3499"/>
        <end position="3508"/>
    </location>
</feature>
<dbReference type="Gene3D" id="3.50.50.60">
    <property type="entry name" value="FAD/NAD(P)-binding domain"/>
    <property type="match status" value="1"/>
</dbReference>
<dbReference type="InterPro" id="IPR042219">
    <property type="entry name" value="AAA_lid_11_sf"/>
</dbReference>
<keyword evidence="5" id="KW-0067">ATP-binding</keyword>
<dbReference type="Gene3D" id="1.20.58.1120">
    <property type="match status" value="1"/>
</dbReference>
<dbReference type="Pfam" id="PF08393">
    <property type="entry name" value="DHC_N2"/>
    <property type="match status" value="1"/>
</dbReference>
<dbReference type="InterPro" id="IPR042228">
    <property type="entry name" value="Dynein_linker_3"/>
</dbReference>
<dbReference type="SUPFAM" id="SSF49899">
    <property type="entry name" value="Concanavalin A-like lectins/glucanases"/>
    <property type="match status" value="1"/>
</dbReference>
<evidence type="ECO:0000256" key="7">
    <source>
        <dbReference type="ARBA" id="ARBA00023054"/>
    </source>
</evidence>
<dbReference type="InterPro" id="IPR041589">
    <property type="entry name" value="DNAH3_AAA_lid_1"/>
</dbReference>
<dbReference type="InterPro" id="IPR035699">
    <property type="entry name" value="AAA_6"/>
</dbReference>
<dbReference type="InterPro" id="IPR024743">
    <property type="entry name" value="Dynein_HC_stalk"/>
</dbReference>
<keyword evidence="9" id="KW-0505">Motor protein</keyword>
<dbReference type="PANTHER" id="PTHR45703">
    <property type="entry name" value="DYNEIN HEAVY CHAIN"/>
    <property type="match status" value="1"/>
</dbReference>
<keyword evidence="8" id="KW-0969">Cilium</keyword>
<dbReference type="Gene3D" id="3.40.50.300">
    <property type="entry name" value="P-loop containing nucleotide triphosphate hydrolases"/>
    <property type="match status" value="7"/>
</dbReference>
<keyword evidence="11" id="KW-0966">Cell projection</keyword>
<feature type="compositionally biased region" description="Basic and acidic residues" evidence="13">
    <location>
        <begin position="4222"/>
        <end position="4232"/>
    </location>
</feature>
<dbReference type="Gene3D" id="1.10.8.720">
    <property type="entry name" value="Region D6 of dynein motor"/>
    <property type="match status" value="1"/>
</dbReference>
<dbReference type="Pfam" id="PF12777">
    <property type="entry name" value="MT"/>
    <property type="match status" value="1"/>
</dbReference>
<dbReference type="Pfam" id="PF18199">
    <property type="entry name" value="Dynein_C"/>
    <property type="match status" value="2"/>
</dbReference>
<dbReference type="Gene3D" id="1.10.8.1220">
    <property type="match status" value="1"/>
</dbReference>
<dbReference type="InterPro" id="IPR013602">
    <property type="entry name" value="Dynein_heavy_linker"/>
</dbReference>
<evidence type="ECO:0000256" key="5">
    <source>
        <dbReference type="ARBA" id="ARBA00022840"/>
    </source>
</evidence>
<dbReference type="Pfam" id="PF17857">
    <property type="entry name" value="AAA_lid_1"/>
    <property type="match status" value="1"/>
</dbReference>
<feature type="coiled-coil region" evidence="12">
    <location>
        <begin position="3382"/>
        <end position="3420"/>
    </location>
</feature>
<dbReference type="InterPro" id="IPR003877">
    <property type="entry name" value="SPRY_dom"/>
</dbReference>
<evidence type="ECO:0000256" key="12">
    <source>
        <dbReference type="SAM" id="Coils"/>
    </source>
</evidence>
<comment type="subcellular location">
    <subcellularLocation>
        <location evidence="1">Cytoplasm</location>
        <location evidence="1">Cytoskeleton</location>
        <location evidence="1">Cilium axoneme</location>
    </subcellularLocation>
</comment>
<feature type="region of interest" description="Disordered" evidence="13">
    <location>
        <begin position="235"/>
        <end position="260"/>
    </location>
</feature>
<feature type="domain" description="B30.2/SPRY" evidence="14">
    <location>
        <begin position="2426"/>
        <end position="2611"/>
    </location>
</feature>
<dbReference type="Pfam" id="PF18198">
    <property type="entry name" value="AAA_lid_11"/>
    <property type="match status" value="1"/>
</dbReference>
<dbReference type="Gene3D" id="6.10.140.1060">
    <property type="match status" value="1"/>
</dbReference>
<dbReference type="InterPro" id="IPR026983">
    <property type="entry name" value="DHC"/>
</dbReference>
<keyword evidence="6" id="KW-0243">Dynein</keyword>
<feature type="coiled-coil region" evidence="12">
    <location>
        <begin position="3912"/>
        <end position="3939"/>
    </location>
</feature>
<keyword evidence="7 12" id="KW-0175">Coiled coil</keyword>
<dbReference type="Gene3D" id="1.20.140.100">
    <property type="entry name" value="Dynein heavy chain, N-terminal domain 2"/>
    <property type="match status" value="1"/>
</dbReference>
<dbReference type="SUPFAM" id="SSF54373">
    <property type="entry name" value="FAD-linked reductases, C-terminal domain"/>
    <property type="match status" value="1"/>
</dbReference>
<dbReference type="Gene3D" id="3.90.660.10">
    <property type="match status" value="1"/>
</dbReference>
<evidence type="ECO:0000313" key="15">
    <source>
        <dbReference type="EMBL" id="CAK9022008.1"/>
    </source>
</evidence>
<dbReference type="InterPro" id="IPR001870">
    <property type="entry name" value="B30.2/SPRY"/>
</dbReference>
<dbReference type="InterPro" id="IPR043136">
    <property type="entry name" value="B30.2/SPRY_sf"/>
</dbReference>
<organism evidence="15 16">
    <name type="scientific">Durusdinium trenchii</name>
    <dbReference type="NCBI Taxonomy" id="1381693"/>
    <lineage>
        <taxon>Eukaryota</taxon>
        <taxon>Sar</taxon>
        <taxon>Alveolata</taxon>
        <taxon>Dinophyceae</taxon>
        <taxon>Suessiales</taxon>
        <taxon>Symbiodiniaceae</taxon>
        <taxon>Durusdinium</taxon>
    </lineage>
</organism>
<keyword evidence="4" id="KW-0547">Nucleotide-binding</keyword>
<proteinExistence type="predicted"/>
<dbReference type="InterPro" id="IPR041658">
    <property type="entry name" value="AAA_lid_11"/>
</dbReference>
<evidence type="ECO:0000256" key="10">
    <source>
        <dbReference type="ARBA" id="ARBA00023212"/>
    </source>
</evidence>
<feature type="compositionally biased region" description="Low complexity" evidence="13">
    <location>
        <begin position="3482"/>
        <end position="3496"/>
    </location>
</feature>
<feature type="compositionally biased region" description="Basic residues" evidence="13">
    <location>
        <begin position="4192"/>
        <end position="4202"/>
    </location>
</feature>
<dbReference type="Gene3D" id="1.20.920.30">
    <property type="match status" value="1"/>
</dbReference>
<keyword evidence="16" id="KW-1185">Reference proteome</keyword>
<accession>A0ABP0K6W9</accession>
<dbReference type="Gene3D" id="1.10.8.710">
    <property type="match status" value="1"/>
</dbReference>
<keyword evidence="10" id="KW-0206">Cytoskeleton</keyword>
<dbReference type="Pfam" id="PF12781">
    <property type="entry name" value="AAA_9"/>
    <property type="match status" value="1"/>
</dbReference>
<dbReference type="InterPro" id="IPR042222">
    <property type="entry name" value="Dynein_2_N"/>
</dbReference>
<dbReference type="Gene3D" id="2.60.120.920">
    <property type="match status" value="1"/>
</dbReference>
<evidence type="ECO:0000256" key="3">
    <source>
        <dbReference type="ARBA" id="ARBA00022701"/>
    </source>
</evidence>
<dbReference type="Gene3D" id="3.20.180.20">
    <property type="entry name" value="Dynein heavy chain, N-terminal domain 2"/>
    <property type="match status" value="1"/>
</dbReference>
<evidence type="ECO:0000256" key="9">
    <source>
        <dbReference type="ARBA" id="ARBA00023175"/>
    </source>
</evidence>
<dbReference type="InterPro" id="IPR043160">
    <property type="entry name" value="Dynein_C_barrel"/>
</dbReference>
<dbReference type="InterPro" id="IPR013320">
    <property type="entry name" value="ConA-like_dom_sf"/>
</dbReference>
<dbReference type="SUPFAM" id="SSF52540">
    <property type="entry name" value="P-loop containing nucleoside triphosphate hydrolases"/>
    <property type="match status" value="4"/>
</dbReference>
<feature type="region of interest" description="Disordered" evidence="13">
    <location>
        <begin position="4183"/>
        <end position="4256"/>
    </location>
</feature>
<evidence type="ECO:0000256" key="2">
    <source>
        <dbReference type="ARBA" id="ARBA00022490"/>
    </source>
</evidence>
<dbReference type="Gene3D" id="1.25.40.990">
    <property type="match status" value="1"/>
</dbReference>
<dbReference type="Gene3D" id="1.20.920.20">
    <property type="match status" value="2"/>
</dbReference>
<dbReference type="SUPFAM" id="SSF51905">
    <property type="entry name" value="FAD/NAD(P)-binding domain"/>
    <property type="match status" value="1"/>
</dbReference>
<reference evidence="15 16" key="1">
    <citation type="submission" date="2024-02" db="EMBL/GenBank/DDBJ databases">
        <authorList>
            <person name="Chen Y."/>
            <person name="Shah S."/>
            <person name="Dougan E. K."/>
            <person name="Thang M."/>
            <person name="Chan C."/>
        </authorList>
    </citation>
    <scope>NUCLEOTIDE SEQUENCE [LARGE SCALE GENOMIC DNA]</scope>
</reference>
<dbReference type="Pfam" id="PF12780">
    <property type="entry name" value="AAA_8"/>
    <property type="match status" value="2"/>
</dbReference>
<dbReference type="InterPro" id="IPR036188">
    <property type="entry name" value="FAD/NAD-bd_sf"/>
</dbReference>
<dbReference type="Proteomes" id="UP001642464">
    <property type="component" value="Unassembled WGS sequence"/>
</dbReference>
<dbReference type="Gene3D" id="3.10.490.20">
    <property type="match status" value="1"/>
</dbReference>
<evidence type="ECO:0000256" key="1">
    <source>
        <dbReference type="ARBA" id="ARBA00004430"/>
    </source>
</evidence>
<dbReference type="EMBL" id="CAXAMM010010001">
    <property type="protein sequence ID" value="CAK9022008.1"/>
    <property type="molecule type" value="Genomic_DNA"/>
</dbReference>
<dbReference type="Pfam" id="PF01593">
    <property type="entry name" value="Amino_oxidase"/>
    <property type="match status" value="1"/>
</dbReference>
<comment type="caution">
    <text evidence="15">The sequence shown here is derived from an EMBL/GenBank/DDBJ whole genome shotgun (WGS) entry which is preliminary data.</text>
</comment>
<dbReference type="InterPro" id="IPR002937">
    <property type="entry name" value="Amino_oxidase"/>
</dbReference>
<dbReference type="Pfam" id="PF12775">
    <property type="entry name" value="AAA_7"/>
    <property type="match status" value="1"/>
</dbReference>
<feature type="region of interest" description="Disordered" evidence="13">
    <location>
        <begin position="3482"/>
        <end position="3517"/>
    </location>
</feature>
<dbReference type="Pfam" id="PF12774">
    <property type="entry name" value="AAA_6"/>
    <property type="match status" value="1"/>
</dbReference>
<dbReference type="PANTHER" id="PTHR45703:SF1">
    <property type="entry name" value="DYNEINS HEAVY CHAIN"/>
    <property type="match status" value="1"/>
</dbReference>
<name>A0ABP0K6W9_9DINO</name>
<dbReference type="Pfam" id="PF00622">
    <property type="entry name" value="SPRY"/>
    <property type="match status" value="1"/>
</dbReference>
<dbReference type="InterPro" id="IPR024317">
    <property type="entry name" value="Dynein_heavy_chain_D4_dom"/>
</dbReference>